<gene>
    <name evidence="2" type="ORF">BCV53_14590</name>
</gene>
<proteinExistence type="predicted"/>
<keyword evidence="1" id="KW-0812">Transmembrane</keyword>
<protein>
    <submittedName>
        <fullName evidence="2">Uncharacterized protein</fullName>
    </submittedName>
</protein>
<dbReference type="EMBL" id="CP016622">
    <property type="protein sequence ID" value="ANZ31214.1"/>
    <property type="molecule type" value="Genomic_DNA"/>
</dbReference>
<dbReference type="KEGG" id="ptl:AOT13_14565"/>
<feature type="transmembrane region" description="Helical" evidence="1">
    <location>
        <begin position="25"/>
        <end position="49"/>
    </location>
</feature>
<accession>A0AAN1D7H2</accession>
<dbReference type="AlphaFoldDB" id="A0AAN1D7H2"/>
<organism evidence="2 3">
    <name type="scientific">Parageobacillus thermoglucosidasius</name>
    <name type="common">Geobacillus thermoglucosidasius</name>
    <dbReference type="NCBI Taxonomy" id="1426"/>
    <lineage>
        <taxon>Bacteria</taxon>
        <taxon>Bacillati</taxon>
        <taxon>Bacillota</taxon>
        <taxon>Bacilli</taxon>
        <taxon>Bacillales</taxon>
        <taxon>Anoxybacillaceae</taxon>
        <taxon>Parageobacillus</taxon>
    </lineage>
</organism>
<keyword evidence="1" id="KW-1133">Transmembrane helix</keyword>
<keyword evidence="1" id="KW-0472">Membrane</keyword>
<evidence type="ECO:0000256" key="1">
    <source>
        <dbReference type="SAM" id="Phobius"/>
    </source>
</evidence>
<keyword evidence="3" id="KW-1185">Reference proteome</keyword>
<sequence>MLLLMLFRFILKAMAAPSGARVWLFVFAIFFTLVYAVAYIVLFFSGCAVRQPVMRKKKLLRHEILTCPRSINELKRIFFILSKQYISL</sequence>
<evidence type="ECO:0000313" key="2">
    <source>
        <dbReference type="EMBL" id="ANZ31214.1"/>
    </source>
</evidence>
<reference evidence="3" key="1">
    <citation type="journal article" date="2016" name="Genome Announc.">
        <title>Complete Genome Sequence of Geobacillus thermoglucosidasius NCIMB 11955, the Progenitor of a Bioethanol Production Strain.</title>
        <authorList>
            <person name="Sheng L."/>
            <person name="Zhang Y."/>
            <person name="Minton N.P."/>
        </authorList>
    </citation>
    <scope>NUCLEOTIDE SEQUENCE [LARGE SCALE GENOMIC DNA]</scope>
    <source>
        <strain evidence="3">NCIMB 11955</strain>
    </source>
</reference>
<name>A0AAN1D7H2_PARTM</name>
<dbReference type="Proteomes" id="UP000093052">
    <property type="component" value="Chromosome"/>
</dbReference>
<evidence type="ECO:0000313" key="3">
    <source>
        <dbReference type="Proteomes" id="UP000093052"/>
    </source>
</evidence>